<name>A0ACC1BTG0_9ROSI</name>
<comment type="caution">
    <text evidence="1">The sequence shown here is derived from an EMBL/GenBank/DDBJ whole genome shotgun (WGS) entry which is preliminary data.</text>
</comment>
<evidence type="ECO:0000313" key="2">
    <source>
        <dbReference type="Proteomes" id="UP001164250"/>
    </source>
</evidence>
<proteinExistence type="predicted"/>
<dbReference type="Proteomes" id="UP001164250">
    <property type="component" value="Chromosome 3"/>
</dbReference>
<gene>
    <name evidence="1" type="ORF">Patl1_04283</name>
</gene>
<sequence>MEATQYLRMVVVLLSLIIFSRLRFGASKSKGVSIKLIPIDSRESPLYQPNLTHHERVEKRVNITLAKAKLTKLRFTQNATFGDDKHMTALDRQYYFYIALMMIGHPIHFVYLMVDTGSHLTWTQCEPCISCFYQSCPIYDSQASPSYQKVNCDHPLCNYNEPQSPFQCVNGDCIYSLTYGGAPSVSGPTKGDFSMETFHFMNTEGGYEELTVLFGCSNDNGYFYFSDQPDNKISGILGLDTDPTSLVSQLHETTGDVFSYCIVPYDQFYPFDVHPHILRFGEDVQLLEGNIPTTKYITFVDRSAYFLDLIDISVGNYRLRLPSGSFDARLGNGFFIDSAAPFTTLTTSATTGLNIFELVTAAFSRYYDPFLVRLPTTGFHFNLCYMHRQDFRVFLSLTFHFRGADYEVQSRS</sequence>
<dbReference type="EMBL" id="CM047899">
    <property type="protein sequence ID" value="KAJ0102412.1"/>
    <property type="molecule type" value="Genomic_DNA"/>
</dbReference>
<organism evidence="1 2">
    <name type="scientific">Pistacia atlantica</name>
    <dbReference type="NCBI Taxonomy" id="434234"/>
    <lineage>
        <taxon>Eukaryota</taxon>
        <taxon>Viridiplantae</taxon>
        <taxon>Streptophyta</taxon>
        <taxon>Embryophyta</taxon>
        <taxon>Tracheophyta</taxon>
        <taxon>Spermatophyta</taxon>
        <taxon>Magnoliopsida</taxon>
        <taxon>eudicotyledons</taxon>
        <taxon>Gunneridae</taxon>
        <taxon>Pentapetalae</taxon>
        <taxon>rosids</taxon>
        <taxon>malvids</taxon>
        <taxon>Sapindales</taxon>
        <taxon>Anacardiaceae</taxon>
        <taxon>Pistacia</taxon>
    </lineage>
</organism>
<keyword evidence="2" id="KW-1185">Reference proteome</keyword>
<evidence type="ECO:0000313" key="1">
    <source>
        <dbReference type="EMBL" id="KAJ0102412.1"/>
    </source>
</evidence>
<accession>A0ACC1BTG0</accession>
<reference evidence="2" key="1">
    <citation type="journal article" date="2023" name="G3 (Bethesda)">
        <title>Genome assembly and association tests identify interacting loci associated with vigor, precocity, and sex in interspecific pistachio rootstocks.</title>
        <authorList>
            <person name="Palmer W."/>
            <person name="Jacygrad E."/>
            <person name="Sagayaradj S."/>
            <person name="Cavanaugh K."/>
            <person name="Han R."/>
            <person name="Bertier L."/>
            <person name="Beede B."/>
            <person name="Kafkas S."/>
            <person name="Golino D."/>
            <person name="Preece J."/>
            <person name="Michelmore R."/>
        </authorList>
    </citation>
    <scope>NUCLEOTIDE SEQUENCE [LARGE SCALE GENOMIC DNA]</scope>
</reference>
<protein>
    <submittedName>
        <fullName evidence="1">Uncharacterized protein</fullName>
    </submittedName>
</protein>